<keyword evidence="1" id="KW-0812">Transmembrane</keyword>
<feature type="domain" description="DUF112" evidence="2">
    <location>
        <begin position="13"/>
        <end position="432"/>
    </location>
</feature>
<feature type="transmembrane region" description="Helical" evidence="1">
    <location>
        <begin position="309"/>
        <end position="332"/>
    </location>
</feature>
<feature type="transmembrane region" description="Helical" evidence="1">
    <location>
        <begin position="131"/>
        <end position="151"/>
    </location>
</feature>
<geneLocation type="plasmid" evidence="3">
    <name>unnamed1</name>
</geneLocation>
<feature type="transmembrane region" description="Helical" evidence="1">
    <location>
        <begin position="348"/>
        <end position="369"/>
    </location>
</feature>
<keyword evidence="1" id="KW-1133">Transmembrane helix</keyword>
<dbReference type="PANTHER" id="PTHR35342">
    <property type="entry name" value="TRICARBOXYLIC TRANSPORT PROTEIN"/>
    <property type="match status" value="1"/>
</dbReference>
<reference evidence="3 4" key="1">
    <citation type="submission" date="2017-02" db="EMBL/GenBank/DDBJ databases">
        <title>Ketogulonicigenium robustum SPU B003 Genome sequencing and assembly.</title>
        <authorList>
            <person name="Li Y."/>
            <person name="Liu L."/>
            <person name="Wang C."/>
            <person name="Zhang M."/>
            <person name="Zhang T."/>
            <person name="Zhang Y."/>
        </authorList>
    </citation>
    <scope>NUCLEOTIDE SEQUENCE [LARGE SCALE GENOMIC DNA]</scope>
    <source>
        <strain evidence="3 4">SPU_B003</strain>
        <plasmid evidence="3 4">unnamed1</plasmid>
    </source>
</reference>
<evidence type="ECO:0000313" key="4">
    <source>
        <dbReference type="Proteomes" id="UP000242447"/>
    </source>
</evidence>
<feature type="transmembrane region" description="Helical" evidence="1">
    <location>
        <begin position="404"/>
        <end position="420"/>
    </location>
</feature>
<keyword evidence="4" id="KW-1185">Reference proteome</keyword>
<feature type="transmembrane region" description="Helical" evidence="1">
    <location>
        <begin position="163"/>
        <end position="180"/>
    </location>
</feature>
<feature type="transmembrane region" description="Helical" evidence="1">
    <location>
        <begin position="102"/>
        <end position="125"/>
    </location>
</feature>
<evidence type="ECO:0000259" key="2">
    <source>
        <dbReference type="Pfam" id="PF01970"/>
    </source>
</evidence>
<dbReference type="EMBL" id="CP019938">
    <property type="protein sequence ID" value="ARO15885.1"/>
    <property type="molecule type" value="Genomic_DNA"/>
</dbReference>
<dbReference type="KEGG" id="kro:BVG79_p1000083"/>
<evidence type="ECO:0000256" key="1">
    <source>
        <dbReference type="SAM" id="Phobius"/>
    </source>
</evidence>
<gene>
    <name evidence="3" type="ORF">BVG79_p1000083</name>
</gene>
<evidence type="ECO:0000313" key="3">
    <source>
        <dbReference type="EMBL" id="ARO15885.1"/>
    </source>
</evidence>
<protein>
    <recommendedName>
        <fullName evidence="2">DUF112 domain-containing protein</fullName>
    </recommendedName>
</protein>
<keyword evidence="1" id="KW-0472">Membrane</keyword>
<name>A0A1W6P300_9RHOB</name>
<organism evidence="3 4">
    <name type="scientific">Ketogulonicigenium robustum</name>
    <dbReference type="NCBI Taxonomy" id="92947"/>
    <lineage>
        <taxon>Bacteria</taxon>
        <taxon>Pseudomonadati</taxon>
        <taxon>Pseudomonadota</taxon>
        <taxon>Alphaproteobacteria</taxon>
        <taxon>Rhodobacterales</taxon>
        <taxon>Roseobacteraceae</taxon>
        <taxon>Ketogulonicigenium</taxon>
    </lineage>
</organism>
<feature type="transmembrane region" description="Helical" evidence="1">
    <location>
        <begin position="186"/>
        <end position="208"/>
    </location>
</feature>
<sequence length="493" mass="52156">MDAFGHVFQWHVLLVIVLAAAFGMLVGAIPGLTATMATSLLVPLTFFMDPVPAVATIVTATAMAIFAGDIPGALLRIPGTPSSAAYVDDSYILSRQGRANDALGASLFFSVLGGTIGTIVLVVSAPQLAEIALNFTSFEYFWLVMLGLFCATFVSPGTPTRGLIALFLGLGFAMVGQTNPTGEPRYTFGSIELMAGIQFIPAMIGLFAMSEVMRFYAHPFQNQKPAGVKGPILRQQFGVLRRYPVQALRGSAVGTAIGILPGAGADIAAWISYAVSKRFSRKPKEFGKGSIEGLVEAGSANNASVSASWVPALVFGIPGDSITAIAIGVLYIKGINPGPTIFLTQPDIIYAVFIVFFLALLLMLPLGWITIRAAGLLLAIPPRVLMPIILMCCVTGAYAINNSAAGILIMLCFGVLGFIMAENDIPVAPVILGLVLGPMLEENFVNSMIKANGNFGAFFERPISAALGVFTIAVLLMPIIRLIMRKQRIKSES</sequence>
<accession>A0A1W6P300</accession>
<feature type="transmembrane region" description="Helical" evidence="1">
    <location>
        <begin position="12"/>
        <end position="33"/>
    </location>
</feature>
<dbReference type="AlphaFoldDB" id="A0A1W6P300"/>
<dbReference type="InterPro" id="IPR002823">
    <property type="entry name" value="DUF112_TM"/>
</dbReference>
<keyword evidence="3" id="KW-0614">Plasmid</keyword>
<dbReference type="Pfam" id="PF01970">
    <property type="entry name" value="TctA"/>
    <property type="match status" value="1"/>
</dbReference>
<feature type="transmembrane region" description="Helical" evidence="1">
    <location>
        <begin position="53"/>
        <end position="75"/>
    </location>
</feature>
<dbReference type="PANTHER" id="PTHR35342:SF5">
    <property type="entry name" value="TRICARBOXYLIC TRANSPORT PROTEIN"/>
    <property type="match status" value="1"/>
</dbReference>
<dbReference type="Proteomes" id="UP000242447">
    <property type="component" value="Plasmid unnamed1"/>
</dbReference>
<feature type="transmembrane region" description="Helical" evidence="1">
    <location>
        <begin position="465"/>
        <end position="484"/>
    </location>
</feature>
<proteinExistence type="predicted"/>